<protein>
    <submittedName>
        <fullName evidence="1">Uncharacterized protein</fullName>
    </submittedName>
</protein>
<dbReference type="OrthoDB" id="10512086at2759"/>
<sequence>MSREFYDVEKQVHRESEGQDTITPLNNAFFVRQIGRLKNLSASNKSLSSIHSSSSLSNGAANPVEFEFETKSMMSDAVHFGKAKNRLDIPRSFLSIFRSDKASKTNISELFNESVRLSPTFESKRQPDADDLNLNTTFYSNITSHTIKQSAQNLNQTDKVFDALSNIIIANTASNHQVNAVAPNNYFQNGKIHLDNEFIENVKLIVRENEANKKRKINKSRFLIKMCRFLLPELTSARDTPKRYRKIVRVYELDTDFQLKPLNAAFGMNLTI</sequence>
<evidence type="ECO:0000313" key="2">
    <source>
        <dbReference type="Proteomes" id="UP000276133"/>
    </source>
</evidence>
<dbReference type="Proteomes" id="UP000276133">
    <property type="component" value="Unassembled WGS sequence"/>
</dbReference>
<evidence type="ECO:0000313" key="1">
    <source>
        <dbReference type="EMBL" id="RNA17839.1"/>
    </source>
</evidence>
<organism evidence="1 2">
    <name type="scientific">Brachionus plicatilis</name>
    <name type="common">Marine rotifer</name>
    <name type="synonym">Brachionus muelleri</name>
    <dbReference type="NCBI Taxonomy" id="10195"/>
    <lineage>
        <taxon>Eukaryota</taxon>
        <taxon>Metazoa</taxon>
        <taxon>Spiralia</taxon>
        <taxon>Gnathifera</taxon>
        <taxon>Rotifera</taxon>
        <taxon>Eurotatoria</taxon>
        <taxon>Monogononta</taxon>
        <taxon>Pseudotrocha</taxon>
        <taxon>Ploima</taxon>
        <taxon>Brachionidae</taxon>
        <taxon>Brachionus</taxon>
    </lineage>
</organism>
<accession>A0A3M7R2Z6</accession>
<dbReference type="EMBL" id="REGN01004365">
    <property type="protein sequence ID" value="RNA17839.1"/>
    <property type="molecule type" value="Genomic_DNA"/>
</dbReference>
<proteinExistence type="predicted"/>
<dbReference type="AlphaFoldDB" id="A0A3M7R2Z6"/>
<keyword evidence="2" id="KW-1185">Reference proteome</keyword>
<reference evidence="1 2" key="1">
    <citation type="journal article" date="2018" name="Sci. Rep.">
        <title>Genomic signatures of local adaptation to the degree of environmental predictability in rotifers.</title>
        <authorList>
            <person name="Franch-Gras L."/>
            <person name="Hahn C."/>
            <person name="Garcia-Roger E.M."/>
            <person name="Carmona M.J."/>
            <person name="Serra M."/>
            <person name="Gomez A."/>
        </authorList>
    </citation>
    <scope>NUCLEOTIDE SEQUENCE [LARGE SCALE GENOMIC DNA]</scope>
    <source>
        <strain evidence="1">HYR1</strain>
    </source>
</reference>
<comment type="caution">
    <text evidence="1">The sequence shown here is derived from an EMBL/GenBank/DDBJ whole genome shotgun (WGS) entry which is preliminary data.</text>
</comment>
<gene>
    <name evidence="1" type="ORF">BpHYR1_038549</name>
</gene>
<name>A0A3M7R2Z6_BRAPC</name>